<comment type="similarity">
    <text evidence="3">Belongs to the TRAFAC class TrmE-Era-EngA-EngB-Septin-like GTPase superfamily. AIG1/Toc34/Toc159-like paraseptin GTPase family. IAN subfamily.</text>
</comment>
<evidence type="ECO:0000256" key="4">
    <source>
        <dbReference type="ARBA" id="ARBA00022448"/>
    </source>
</evidence>
<dbReference type="Gene3D" id="3.40.50.300">
    <property type="entry name" value="P-loop containing nucleotide triphosphate hydrolases"/>
    <property type="match status" value="2"/>
</dbReference>
<evidence type="ECO:0000256" key="18">
    <source>
        <dbReference type="SAM" id="Coils"/>
    </source>
</evidence>
<feature type="domain" description="AIG1-type G" evidence="19">
    <location>
        <begin position="178"/>
        <end position="324"/>
    </location>
</feature>
<comment type="subcellular location">
    <subcellularLocation>
        <location evidence="2">Membrane</location>
        <topology evidence="2">Single-pass membrane protein</topology>
    </subcellularLocation>
    <subcellularLocation>
        <location evidence="17">Plastid</location>
        <location evidence="17">Chloroplast outer membrane</location>
    </subcellularLocation>
</comment>
<evidence type="ECO:0000256" key="5">
    <source>
        <dbReference type="ARBA" id="ARBA00022528"/>
    </source>
</evidence>
<feature type="coiled-coil region" evidence="18">
    <location>
        <begin position="333"/>
        <end position="360"/>
    </location>
</feature>
<accession>A0AAV2IKU9</accession>
<organism evidence="20 21">
    <name type="scientific">Lymnaea stagnalis</name>
    <name type="common">Great pond snail</name>
    <name type="synonym">Helix stagnalis</name>
    <dbReference type="NCBI Taxonomy" id="6523"/>
    <lineage>
        <taxon>Eukaryota</taxon>
        <taxon>Metazoa</taxon>
        <taxon>Spiralia</taxon>
        <taxon>Lophotrochozoa</taxon>
        <taxon>Mollusca</taxon>
        <taxon>Gastropoda</taxon>
        <taxon>Heterobranchia</taxon>
        <taxon>Euthyneura</taxon>
        <taxon>Panpulmonata</taxon>
        <taxon>Hygrophila</taxon>
        <taxon>Lymnaeoidea</taxon>
        <taxon>Lymnaeidae</taxon>
        <taxon>Lymnaea</taxon>
    </lineage>
</organism>
<evidence type="ECO:0000259" key="19">
    <source>
        <dbReference type="Pfam" id="PF04548"/>
    </source>
</evidence>
<dbReference type="Pfam" id="PF04548">
    <property type="entry name" value="AIG1"/>
    <property type="match status" value="1"/>
</dbReference>
<keyword evidence="13" id="KW-0653">Protein transport</keyword>
<evidence type="ECO:0000256" key="13">
    <source>
        <dbReference type="ARBA" id="ARBA00022927"/>
    </source>
</evidence>
<keyword evidence="6" id="KW-0934">Plastid</keyword>
<keyword evidence="8" id="KW-0479">Metal-binding</keyword>
<comment type="caution">
    <text evidence="20">The sequence shown here is derived from an EMBL/GenBank/DDBJ whole genome shotgun (WGS) entry which is preliminary data.</text>
</comment>
<evidence type="ECO:0000256" key="8">
    <source>
        <dbReference type="ARBA" id="ARBA00022723"/>
    </source>
</evidence>
<keyword evidence="11" id="KW-1002">Plastid outer membrane</keyword>
<evidence type="ECO:0000313" key="21">
    <source>
        <dbReference type="Proteomes" id="UP001497497"/>
    </source>
</evidence>
<keyword evidence="12" id="KW-0460">Magnesium</keyword>
<evidence type="ECO:0000313" key="20">
    <source>
        <dbReference type="EMBL" id="CAL1546307.1"/>
    </source>
</evidence>
<keyword evidence="14" id="KW-1133">Transmembrane helix</keyword>
<evidence type="ECO:0000256" key="6">
    <source>
        <dbReference type="ARBA" id="ARBA00022640"/>
    </source>
</evidence>
<dbReference type="GO" id="GO:0005525">
    <property type="term" value="F:GTP binding"/>
    <property type="evidence" value="ECO:0007669"/>
    <property type="project" value="UniProtKB-KW"/>
</dbReference>
<name>A0AAV2IKU9_LYMST</name>
<evidence type="ECO:0000256" key="12">
    <source>
        <dbReference type="ARBA" id="ARBA00022842"/>
    </source>
</evidence>
<evidence type="ECO:0000256" key="17">
    <source>
        <dbReference type="ARBA" id="ARBA00024013"/>
    </source>
</evidence>
<dbReference type="Proteomes" id="UP001497497">
    <property type="component" value="Unassembled WGS sequence"/>
</dbReference>
<dbReference type="SUPFAM" id="SSF52540">
    <property type="entry name" value="P-loop containing nucleoside triphosphate hydrolases"/>
    <property type="match status" value="2"/>
</dbReference>
<dbReference type="InterPro" id="IPR045058">
    <property type="entry name" value="GIMA/IAN/Toc"/>
</dbReference>
<gene>
    <name evidence="20" type="ORF">GSLYS_00019684001</name>
</gene>
<keyword evidence="7" id="KW-0812">Transmembrane</keyword>
<dbReference type="GO" id="GO:0015031">
    <property type="term" value="P:protein transport"/>
    <property type="evidence" value="ECO:0007669"/>
    <property type="project" value="UniProtKB-KW"/>
</dbReference>
<keyword evidence="10" id="KW-0378">Hydrolase</keyword>
<comment type="cofactor">
    <cofactor evidence="1">
        <name>Mg(2+)</name>
        <dbReference type="ChEBI" id="CHEBI:18420"/>
    </cofactor>
</comment>
<reference evidence="20 21" key="1">
    <citation type="submission" date="2024-04" db="EMBL/GenBank/DDBJ databases">
        <authorList>
            <consortium name="Genoscope - CEA"/>
            <person name="William W."/>
        </authorList>
    </citation>
    <scope>NUCLEOTIDE SEQUENCE [LARGE SCALE GENOMIC DNA]</scope>
</reference>
<evidence type="ECO:0000256" key="1">
    <source>
        <dbReference type="ARBA" id="ARBA00001946"/>
    </source>
</evidence>
<evidence type="ECO:0000256" key="3">
    <source>
        <dbReference type="ARBA" id="ARBA00008535"/>
    </source>
</evidence>
<evidence type="ECO:0000256" key="15">
    <source>
        <dbReference type="ARBA" id="ARBA00023134"/>
    </source>
</evidence>
<keyword evidence="16" id="KW-0472">Membrane</keyword>
<evidence type="ECO:0000256" key="16">
    <source>
        <dbReference type="ARBA" id="ARBA00023136"/>
    </source>
</evidence>
<keyword evidence="9" id="KW-0547">Nucleotide-binding</keyword>
<evidence type="ECO:0000256" key="7">
    <source>
        <dbReference type="ARBA" id="ARBA00022692"/>
    </source>
</evidence>
<keyword evidence="5" id="KW-0150">Chloroplast</keyword>
<evidence type="ECO:0000256" key="14">
    <source>
        <dbReference type="ARBA" id="ARBA00022989"/>
    </source>
</evidence>
<evidence type="ECO:0000256" key="2">
    <source>
        <dbReference type="ARBA" id="ARBA00004167"/>
    </source>
</evidence>
<dbReference type="GO" id="GO:0016020">
    <property type="term" value="C:membrane"/>
    <property type="evidence" value="ECO:0007669"/>
    <property type="project" value="UniProtKB-SubCell"/>
</dbReference>
<dbReference type="PANTHER" id="PTHR10903">
    <property type="entry name" value="GTPASE, IMAP FAMILY MEMBER-RELATED"/>
    <property type="match status" value="1"/>
</dbReference>
<evidence type="ECO:0000256" key="10">
    <source>
        <dbReference type="ARBA" id="ARBA00022801"/>
    </source>
</evidence>
<keyword evidence="18" id="KW-0175">Coiled coil</keyword>
<dbReference type="PANTHER" id="PTHR10903:SF135">
    <property type="entry name" value="TRANSLOCASE OF CHLOROPLAST 120, CHLOROPLASTIC-RELATED"/>
    <property type="match status" value="1"/>
</dbReference>
<sequence length="445" mass="50182">MASSYPHSPHQKYYVDITPSSLGDGCQLSKKTMKALSTLLLVGRSGNGKSSVRNSILGEPDLKQTGTKDKTTLSKFDNSLISFNEIGSNDEFVVVDCSGVGDTGSDIADNLEAVVGKPDFKKTGTKEKTALSNEIGSNGEFIVVDCSGVGDTGSDMAGTLEAVIRTAENGVQQIPGCVDENDTFDMCKELKNSAEDIEMLPSDKSKGFDVLIFVMKYGVRFTKQEKDAVQMVKSIFGENVFRDWGILVFSYGDNFYLDTKDDEITFEDWCKAQRGDIKLLFEEVQYRCVIFNNKSGKDDKQLNKLKYNIQQVTTKGCTYTLKDFDDAEMERDKLKLKYKYEKLQRKVENLLTNAIQSVEQSPPERDRFQQVLDELLQLVQEIPEKEQLTDEFKHLSQHVKVQMALLQTTLANAEESMIGEYLWKTWQIISNYFWVIIDKIVSLLP</sequence>
<keyword evidence="4" id="KW-0813">Transport</keyword>
<dbReference type="GO" id="GO:0016787">
    <property type="term" value="F:hydrolase activity"/>
    <property type="evidence" value="ECO:0007669"/>
    <property type="project" value="UniProtKB-KW"/>
</dbReference>
<dbReference type="AlphaFoldDB" id="A0AAV2IKU9"/>
<dbReference type="InterPro" id="IPR006703">
    <property type="entry name" value="G_AIG1"/>
</dbReference>
<keyword evidence="21" id="KW-1185">Reference proteome</keyword>
<evidence type="ECO:0000256" key="9">
    <source>
        <dbReference type="ARBA" id="ARBA00022741"/>
    </source>
</evidence>
<dbReference type="InterPro" id="IPR027417">
    <property type="entry name" value="P-loop_NTPase"/>
</dbReference>
<protein>
    <recommendedName>
        <fullName evidence="19">AIG1-type G domain-containing protein</fullName>
    </recommendedName>
</protein>
<proteinExistence type="inferred from homology"/>
<evidence type="ECO:0000256" key="11">
    <source>
        <dbReference type="ARBA" id="ARBA00022805"/>
    </source>
</evidence>
<keyword evidence="15" id="KW-0342">GTP-binding</keyword>
<dbReference type="GO" id="GO:0046872">
    <property type="term" value="F:metal ion binding"/>
    <property type="evidence" value="ECO:0007669"/>
    <property type="project" value="UniProtKB-KW"/>
</dbReference>
<dbReference type="EMBL" id="CAXITT010000797">
    <property type="protein sequence ID" value="CAL1546307.1"/>
    <property type="molecule type" value="Genomic_DNA"/>
</dbReference>